<gene>
    <name evidence="3" type="ORF">AVCANL283_02100</name>
</gene>
<evidence type="ECO:0000313" key="3">
    <source>
        <dbReference type="EMBL" id="MBZ7986912.1"/>
    </source>
</evidence>
<dbReference type="Gene3D" id="1.10.3210.10">
    <property type="entry name" value="Hypothetical protein af1432"/>
    <property type="match status" value="1"/>
</dbReference>
<organism evidence="3 4">
    <name type="scientific">Campylobacter canadensis</name>
    <dbReference type="NCBI Taxonomy" id="449520"/>
    <lineage>
        <taxon>Bacteria</taxon>
        <taxon>Pseudomonadati</taxon>
        <taxon>Campylobacterota</taxon>
        <taxon>Epsilonproteobacteria</taxon>
        <taxon>Campylobacterales</taxon>
        <taxon>Campylobacteraceae</taxon>
        <taxon>Campylobacter</taxon>
    </lineage>
</organism>
<dbReference type="SUPFAM" id="SSF53067">
    <property type="entry name" value="Actin-like ATPase domain"/>
    <property type="match status" value="2"/>
</dbReference>
<dbReference type="EMBL" id="JACGBB010000003">
    <property type="protein sequence ID" value="MBZ7986912.1"/>
    <property type="molecule type" value="Genomic_DNA"/>
</dbReference>
<dbReference type="Pfam" id="PF21447">
    <property type="entry name" value="Ppx-GppA_III"/>
    <property type="match status" value="1"/>
</dbReference>
<feature type="domain" description="Ppx/GppA phosphatase C-terminal" evidence="2">
    <location>
        <begin position="324"/>
        <end position="440"/>
    </location>
</feature>
<comment type="caution">
    <text evidence="3">The sequence shown here is derived from an EMBL/GenBank/DDBJ whole genome shotgun (WGS) entry which is preliminary data.</text>
</comment>
<dbReference type="InterPro" id="IPR048950">
    <property type="entry name" value="Ppx_GppA_C"/>
</dbReference>
<evidence type="ECO:0000259" key="1">
    <source>
        <dbReference type="Pfam" id="PF02541"/>
    </source>
</evidence>
<dbReference type="PANTHER" id="PTHR30005">
    <property type="entry name" value="EXOPOLYPHOSPHATASE"/>
    <property type="match status" value="1"/>
</dbReference>
<dbReference type="Pfam" id="PF02541">
    <property type="entry name" value="Ppx-GppA"/>
    <property type="match status" value="1"/>
</dbReference>
<dbReference type="InterPro" id="IPR050273">
    <property type="entry name" value="GppA/Ppx_hydrolase"/>
</dbReference>
<sequence>MATRTAIIDLGSNGIRMAIYEKTSRFAFFILNEQKVKFRLAQGMDENLAISNKQMQKAAQILEHFYTQAKSYKCKKIKCIGTSAIRSASNKNEFLKLIKDKIKLNIKIISGEEEAYLSGFGAINLLPKIQNALALDIGGGSAELCLIAENKIIKTFSLDIGTVRLKDSYKDKVSKLENYVDYVLSTLPNDFNSPTLITIGGSLRAISNAIMEKNNYCLNQVHSFSYKLNNEIDFIQKIINANNNDLSSLGIKKERHDTIKIGALVFLKIAKKINAKQIITSGAGVREGVFLKDLFARHKGFAANFNPSLKSIQDRFLQNSKNTLANNCSKLFEQLKEINYLDEKYKKLLIYAAKIDAAGNRLSYYSKHKHSAYFALSALNFCVWHEEKAIVSTILELKGKKFNFNNLKLKELLPDENTIAWLNYILALAKILSINDEKCEFIYKQKTLHIQKSTNNFIIIDAIKKLSKPKSFGICFNEEII</sequence>
<evidence type="ECO:0000259" key="2">
    <source>
        <dbReference type="Pfam" id="PF21447"/>
    </source>
</evidence>
<keyword evidence="4" id="KW-1185">Reference proteome</keyword>
<dbReference type="Gene3D" id="3.30.420.40">
    <property type="match status" value="1"/>
</dbReference>
<protein>
    <submittedName>
        <fullName evidence="3">Ppx/GppA family phosphatase</fullName>
    </submittedName>
</protein>
<dbReference type="RefSeq" id="WP_172230650.1">
    <property type="nucleotide sequence ID" value="NZ_CP035946.1"/>
</dbReference>
<proteinExistence type="predicted"/>
<dbReference type="SUPFAM" id="SSF109604">
    <property type="entry name" value="HD-domain/PDEase-like"/>
    <property type="match status" value="1"/>
</dbReference>
<dbReference type="InterPro" id="IPR003695">
    <property type="entry name" value="Ppx_GppA_N"/>
</dbReference>
<name>A0ABS7WQ65_9BACT</name>
<evidence type="ECO:0000313" key="4">
    <source>
        <dbReference type="Proteomes" id="UP000786183"/>
    </source>
</evidence>
<accession>A0ABS7WQ65</accession>
<reference evidence="3 4" key="1">
    <citation type="submission" date="2020-07" db="EMBL/GenBank/DDBJ databases">
        <title>Transfer of Campylobacter canadensis to the novel genus Avispirillum gen. nov., that also includes two novel species recovered from migratory waterfowl: Avispirillum anseris sp. nov. and Avispirillum brantae sp. nov.</title>
        <authorList>
            <person name="Miller W.G."/>
            <person name="Chapman M.H."/>
            <person name="Yee E."/>
            <person name="Inglis G.D."/>
        </authorList>
    </citation>
    <scope>NUCLEOTIDE SEQUENCE [LARGE SCALE GENOMIC DNA]</scope>
    <source>
        <strain evidence="3 4">L283</strain>
    </source>
</reference>
<dbReference type="InterPro" id="IPR043129">
    <property type="entry name" value="ATPase_NBD"/>
</dbReference>
<dbReference type="Proteomes" id="UP000786183">
    <property type="component" value="Unassembled WGS sequence"/>
</dbReference>
<dbReference type="CDD" id="cd24052">
    <property type="entry name" value="ASKHA_NBD_HpPPX-GppA-like"/>
    <property type="match status" value="1"/>
</dbReference>
<dbReference type="PANTHER" id="PTHR30005:SF0">
    <property type="entry name" value="RETROGRADE REGULATION PROTEIN 2"/>
    <property type="match status" value="1"/>
</dbReference>
<feature type="domain" description="Ppx/GppA phosphatase N-terminal" evidence="1">
    <location>
        <begin position="19"/>
        <end position="294"/>
    </location>
</feature>
<dbReference type="Gene3D" id="3.30.420.150">
    <property type="entry name" value="Exopolyphosphatase. Domain 2"/>
    <property type="match status" value="1"/>
</dbReference>